<accession>K1RMK8</accession>
<feature type="non-terminal residue" evidence="2">
    <location>
        <position position="89"/>
    </location>
</feature>
<protein>
    <submittedName>
        <fullName evidence="2">Uncharacterized protein</fullName>
    </submittedName>
</protein>
<evidence type="ECO:0000256" key="1">
    <source>
        <dbReference type="SAM" id="Phobius"/>
    </source>
</evidence>
<proteinExistence type="predicted"/>
<organism evidence="2">
    <name type="scientific">human gut metagenome</name>
    <dbReference type="NCBI Taxonomy" id="408170"/>
    <lineage>
        <taxon>unclassified sequences</taxon>
        <taxon>metagenomes</taxon>
        <taxon>organismal metagenomes</taxon>
    </lineage>
</organism>
<keyword evidence="1" id="KW-0472">Membrane</keyword>
<name>K1RMK8_9ZZZZ</name>
<dbReference type="EMBL" id="AJWZ01011078">
    <property type="protein sequence ID" value="EKC46573.1"/>
    <property type="molecule type" value="Genomic_DNA"/>
</dbReference>
<feature type="transmembrane region" description="Helical" evidence="1">
    <location>
        <begin position="12"/>
        <end position="36"/>
    </location>
</feature>
<comment type="caution">
    <text evidence="2">The sequence shown here is derived from an EMBL/GenBank/DDBJ whole genome shotgun (WGS) entry which is preliminary data.</text>
</comment>
<feature type="transmembrane region" description="Helical" evidence="1">
    <location>
        <begin position="42"/>
        <end position="63"/>
    </location>
</feature>
<sequence length="89" mass="10137">MYLRLSKAVSVVLHPFLVPLYMVSLLLLAGTVYSLYPLKVKIYLIWVTLLFTTIIPVLVIALLKSYRKIGDADLSDRKERFIPLLAMIA</sequence>
<dbReference type="AlphaFoldDB" id="K1RMK8"/>
<evidence type="ECO:0000313" key="2">
    <source>
        <dbReference type="EMBL" id="EKC46573.1"/>
    </source>
</evidence>
<keyword evidence="1" id="KW-0812">Transmembrane</keyword>
<keyword evidence="1" id="KW-1133">Transmembrane helix</keyword>
<gene>
    <name evidence="2" type="ORF">OBE_16182</name>
</gene>
<reference evidence="2" key="1">
    <citation type="journal article" date="2013" name="Environ. Microbiol.">
        <title>Microbiota from the distal guts of lean and obese adolescents exhibit partial functional redundancy besides clear differences in community structure.</title>
        <authorList>
            <person name="Ferrer M."/>
            <person name="Ruiz A."/>
            <person name="Lanza F."/>
            <person name="Haange S.B."/>
            <person name="Oberbach A."/>
            <person name="Till H."/>
            <person name="Bargiela R."/>
            <person name="Campoy C."/>
            <person name="Segura M.T."/>
            <person name="Richter M."/>
            <person name="von Bergen M."/>
            <person name="Seifert J."/>
            <person name="Suarez A."/>
        </authorList>
    </citation>
    <scope>NUCLEOTIDE SEQUENCE</scope>
</reference>